<dbReference type="InterPro" id="IPR005863">
    <property type="entry name" value="UDP-N-AcMur_synth"/>
</dbReference>
<evidence type="ECO:0000256" key="10">
    <source>
        <dbReference type="ARBA" id="ARBA00031461"/>
    </source>
</evidence>
<dbReference type="InterPro" id="IPR004101">
    <property type="entry name" value="Mur_ligase_C"/>
</dbReference>
<keyword evidence="8" id="KW-0131">Cell cycle</keyword>
<keyword evidence="9" id="KW-0961">Cell wall biogenesis/degradation</keyword>
<dbReference type="NCBIfam" id="TIGR01143">
    <property type="entry name" value="murF"/>
    <property type="match status" value="1"/>
</dbReference>
<dbReference type="InterPro" id="IPR036615">
    <property type="entry name" value="Mur_ligase_C_dom_sf"/>
</dbReference>
<evidence type="ECO:0000256" key="2">
    <source>
        <dbReference type="ARBA" id="ARBA00022598"/>
    </source>
</evidence>
<name>A0A381Q8S4_9ZZZZ</name>
<feature type="domain" description="Mur ligase N-terminal catalytic" evidence="11">
    <location>
        <begin position="15"/>
        <end position="82"/>
    </location>
</feature>
<reference evidence="14" key="1">
    <citation type="submission" date="2018-05" db="EMBL/GenBank/DDBJ databases">
        <authorList>
            <person name="Lanie J.A."/>
            <person name="Ng W.-L."/>
            <person name="Kazmierczak K.M."/>
            <person name="Andrzejewski T.M."/>
            <person name="Davidsen T.M."/>
            <person name="Wayne K.J."/>
            <person name="Tettelin H."/>
            <person name="Glass J.I."/>
            <person name="Rusch D."/>
            <person name="Podicherti R."/>
            <person name="Tsui H.-C.T."/>
            <person name="Winkler M.E."/>
        </authorList>
    </citation>
    <scope>NUCLEOTIDE SEQUENCE</scope>
</reference>
<proteinExistence type="inferred from homology"/>
<evidence type="ECO:0000259" key="11">
    <source>
        <dbReference type="Pfam" id="PF01225"/>
    </source>
</evidence>
<dbReference type="SUPFAM" id="SSF53623">
    <property type="entry name" value="MurD-like peptide ligases, catalytic domain"/>
    <property type="match status" value="1"/>
</dbReference>
<dbReference type="Gene3D" id="3.90.190.20">
    <property type="entry name" value="Mur ligase, C-terminal domain"/>
    <property type="match status" value="1"/>
</dbReference>
<evidence type="ECO:0000256" key="3">
    <source>
        <dbReference type="ARBA" id="ARBA00022618"/>
    </source>
</evidence>
<dbReference type="GO" id="GO:0008360">
    <property type="term" value="P:regulation of cell shape"/>
    <property type="evidence" value="ECO:0007669"/>
    <property type="project" value="UniProtKB-KW"/>
</dbReference>
<organism evidence="14">
    <name type="scientific">marine metagenome</name>
    <dbReference type="NCBI Taxonomy" id="408172"/>
    <lineage>
        <taxon>unclassified sequences</taxon>
        <taxon>metagenomes</taxon>
        <taxon>ecological metagenomes</taxon>
    </lineage>
</organism>
<dbReference type="PANTHER" id="PTHR43024">
    <property type="entry name" value="UDP-N-ACETYLMURAMOYL-TRIPEPTIDE--D-ALANYL-D-ALANINE LIGASE"/>
    <property type="match status" value="1"/>
</dbReference>
<dbReference type="PANTHER" id="PTHR43024:SF1">
    <property type="entry name" value="UDP-N-ACETYLMURAMOYL-TRIPEPTIDE--D-ALANYL-D-ALANINE LIGASE"/>
    <property type="match status" value="1"/>
</dbReference>
<dbReference type="InterPro" id="IPR035911">
    <property type="entry name" value="MurE/MurF_N"/>
</dbReference>
<feature type="domain" description="Mur ligase C-terminal" evidence="12">
    <location>
        <begin position="304"/>
        <end position="421"/>
    </location>
</feature>
<evidence type="ECO:0000256" key="6">
    <source>
        <dbReference type="ARBA" id="ARBA00022960"/>
    </source>
</evidence>
<evidence type="ECO:0000256" key="1">
    <source>
        <dbReference type="ARBA" id="ARBA00022490"/>
    </source>
</evidence>
<dbReference type="Gene3D" id="3.40.1390.10">
    <property type="entry name" value="MurE/MurF, N-terminal domain"/>
    <property type="match status" value="1"/>
</dbReference>
<evidence type="ECO:0000256" key="8">
    <source>
        <dbReference type="ARBA" id="ARBA00023306"/>
    </source>
</evidence>
<evidence type="ECO:0000256" key="7">
    <source>
        <dbReference type="ARBA" id="ARBA00022984"/>
    </source>
</evidence>
<dbReference type="HAMAP" id="MF_02019">
    <property type="entry name" value="MurF"/>
    <property type="match status" value="1"/>
</dbReference>
<evidence type="ECO:0000256" key="5">
    <source>
        <dbReference type="ARBA" id="ARBA00022840"/>
    </source>
</evidence>
<gene>
    <name evidence="14" type="ORF">METZ01_LOCUS28284</name>
</gene>
<dbReference type="SUPFAM" id="SSF53244">
    <property type="entry name" value="MurD-like peptide ligases, peptide-binding domain"/>
    <property type="match status" value="1"/>
</dbReference>
<dbReference type="GO" id="GO:0005524">
    <property type="term" value="F:ATP binding"/>
    <property type="evidence" value="ECO:0007669"/>
    <property type="project" value="UniProtKB-KW"/>
</dbReference>
<dbReference type="AlphaFoldDB" id="A0A381Q8S4"/>
<keyword evidence="3" id="KW-0132">Cell division</keyword>
<dbReference type="Pfam" id="PF01225">
    <property type="entry name" value="Mur_ligase"/>
    <property type="match status" value="1"/>
</dbReference>
<dbReference type="Gene3D" id="3.40.1190.10">
    <property type="entry name" value="Mur-like, catalytic domain"/>
    <property type="match status" value="1"/>
</dbReference>
<keyword evidence="5" id="KW-0067">ATP-binding</keyword>
<dbReference type="Pfam" id="PF08245">
    <property type="entry name" value="Mur_ligase_M"/>
    <property type="match status" value="1"/>
</dbReference>
<dbReference type="GO" id="GO:0047480">
    <property type="term" value="F:UDP-N-acetylmuramoyl-tripeptide-D-alanyl-D-alanine ligase activity"/>
    <property type="evidence" value="ECO:0007669"/>
    <property type="project" value="InterPro"/>
</dbReference>
<feature type="domain" description="Mur ligase central" evidence="13">
    <location>
        <begin position="98"/>
        <end position="277"/>
    </location>
</feature>
<keyword evidence="6" id="KW-0133">Cell shape</keyword>
<protein>
    <recommendedName>
        <fullName evidence="10">UDP-MurNAc-pentapeptide synthetase</fullName>
    </recommendedName>
</protein>
<evidence type="ECO:0000313" key="14">
    <source>
        <dbReference type="EMBL" id="SUZ75430.1"/>
    </source>
</evidence>
<evidence type="ECO:0000256" key="9">
    <source>
        <dbReference type="ARBA" id="ARBA00023316"/>
    </source>
</evidence>
<accession>A0A381Q8S4</accession>
<dbReference type="InterPro" id="IPR051046">
    <property type="entry name" value="MurCDEF_CellWall_CoF430Synth"/>
</dbReference>
<dbReference type="EMBL" id="UINC01001245">
    <property type="protein sequence ID" value="SUZ75430.1"/>
    <property type="molecule type" value="Genomic_DNA"/>
</dbReference>
<dbReference type="InterPro" id="IPR000713">
    <property type="entry name" value="Mur_ligase_N"/>
</dbReference>
<dbReference type="Pfam" id="PF02875">
    <property type="entry name" value="Mur_ligase_C"/>
    <property type="match status" value="1"/>
</dbReference>
<keyword evidence="1" id="KW-0963">Cytoplasm</keyword>
<dbReference type="GO" id="GO:0009252">
    <property type="term" value="P:peptidoglycan biosynthetic process"/>
    <property type="evidence" value="ECO:0007669"/>
    <property type="project" value="UniProtKB-KW"/>
</dbReference>
<evidence type="ECO:0000259" key="13">
    <source>
        <dbReference type="Pfam" id="PF08245"/>
    </source>
</evidence>
<evidence type="ECO:0000256" key="4">
    <source>
        <dbReference type="ARBA" id="ARBA00022741"/>
    </source>
</evidence>
<dbReference type="GO" id="GO:0071555">
    <property type="term" value="P:cell wall organization"/>
    <property type="evidence" value="ECO:0007669"/>
    <property type="project" value="UniProtKB-KW"/>
</dbReference>
<keyword evidence="2" id="KW-0436">Ligase</keyword>
<keyword evidence="4" id="KW-0547">Nucleotide-binding</keyword>
<keyword evidence="7" id="KW-0573">Peptidoglycan synthesis</keyword>
<dbReference type="SUPFAM" id="SSF63418">
    <property type="entry name" value="MurE/MurF N-terminal domain"/>
    <property type="match status" value="1"/>
</dbReference>
<dbReference type="GO" id="GO:0051301">
    <property type="term" value="P:cell division"/>
    <property type="evidence" value="ECO:0007669"/>
    <property type="project" value="UniProtKB-KW"/>
</dbReference>
<sequence length="435" mass="46698">MKLFYEISGQQPEAKITGVTLDSREARPGDLFIATAGERVDGHQFLSQAYDAQCAAAIVSTRDENVDLPQIVVDDPATTVSQLATAWRQSHSVDVTGITGSNGKTTTKDLLIHIFSVRHVVHGTRGNYNTHLGLPLTLLELDSHHSQSFLEMGANHRGDIGYLCSLSLPRHGLITNIAPAHLSSFGSVEAVRETKGELFESLPESGIAFVNNDDELVKDLPTPAERVTYGFTPECNFTGDMSRDGEGLITLIINGEELPTGSANQTFAKNVLAASAVSSTLGIPFKDIQQQVASFQAVAGRCWMEKRNGVTVIDDTYNANLTSTLAALDYLFDIPVTGKRHFIFGDMLELGDASEDHHRQVGQAVSERGVDQFLCYGPESAAAAEAANGIKAAHFDDKSSLGAAVKDSVSKGDVALFKASRGMALESVIKEVFGD</sequence>
<dbReference type="InterPro" id="IPR036565">
    <property type="entry name" value="Mur-like_cat_sf"/>
</dbReference>
<dbReference type="InterPro" id="IPR013221">
    <property type="entry name" value="Mur_ligase_cen"/>
</dbReference>
<evidence type="ECO:0000259" key="12">
    <source>
        <dbReference type="Pfam" id="PF02875"/>
    </source>
</evidence>